<dbReference type="PANTHER" id="PTHR11963:SF48">
    <property type="entry name" value="DIPEPTIDASE B, ISOFORM A"/>
    <property type="match status" value="1"/>
</dbReference>
<keyword evidence="6" id="KW-1185">Reference proteome</keyword>
<dbReference type="STRING" id="1147741.A0A0R3RWZ0"/>
<feature type="domain" description="Cytosol aminopeptidase" evidence="5">
    <location>
        <begin position="336"/>
        <end position="343"/>
    </location>
</feature>
<evidence type="ECO:0000256" key="4">
    <source>
        <dbReference type="ARBA" id="ARBA00022801"/>
    </source>
</evidence>
<sequence>MSSSLESFLSAPISAAKSIADDAFDGIVYITHSITETGKYEVLKPLLPNIIAYSEIHKDIENTTTLILVDRDVLPSRKLIFAGTGPINRDYDDVRRFGIAARNGMKLALKTGMKAPLILTLPYKEYPQAELVSALGAMHELYVPLNVREEEKKTKTLVKSVKALDAAFTVCRDIGDSDPQRMSPSYVAEYVTNAFNGTNVSTHIISEVTEIEREFPLMAAVSRAANNVKNHQAHLIWLEYNPEGPYDQTIMLVGKGVTIDTGGADLKTGGNMFGMCRDKYGAAVVAGIFKALEILKPKRIKFCGYMCMVRNSIGSNSYTCDEIIRSRSGKRIAIYNTDAEGRITMLDPLTKMVELAKLEKKPRLFTLATLTGHCILSYGYMAAAMDNGPAHADRTAETIRDWGDAFGQPVELSRLHWEDFDFHEAESEAADIRQSNTLPSVRTLRGHQGPAAFLIKGSRLDEHGCDSKIPIAYTHIDMGDCMGSHPKVSYPNPLLTLAATYIFPHTSLSFKI</sequence>
<dbReference type="SUPFAM" id="SSF53187">
    <property type="entry name" value="Zn-dependent exopeptidases"/>
    <property type="match status" value="1"/>
</dbReference>
<dbReference type="AlphaFoldDB" id="A0A0R3RWZ0"/>
<dbReference type="GO" id="GO:0006508">
    <property type="term" value="P:proteolysis"/>
    <property type="evidence" value="ECO:0007669"/>
    <property type="project" value="UniProtKB-KW"/>
</dbReference>
<evidence type="ECO:0000313" key="7">
    <source>
        <dbReference type="WBParaSite" id="EEL_0000670801-mRNA-1"/>
    </source>
</evidence>
<keyword evidence="2" id="KW-0031">Aminopeptidase</keyword>
<name>A0A0R3RWZ0_9BILA</name>
<comment type="similarity">
    <text evidence="1">Belongs to the peptidase M17 family.</text>
</comment>
<protein>
    <submittedName>
        <fullName evidence="7">CYTOSOL_AP domain-containing protein</fullName>
    </submittedName>
</protein>
<dbReference type="Pfam" id="PF00883">
    <property type="entry name" value="Peptidase_M17"/>
    <property type="match status" value="1"/>
</dbReference>
<dbReference type="Proteomes" id="UP000050640">
    <property type="component" value="Unplaced"/>
</dbReference>
<dbReference type="PANTHER" id="PTHR11963">
    <property type="entry name" value="LEUCINE AMINOPEPTIDASE-RELATED"/>
    <property type="match status" value="1"/>
</dbReference>
<dbReference type="GO" id="GO:0005737">
    <property type="term" value="C:cytoplasm"/>
    <property type="evidence" value="ECO:0007669"/>
    <property type="project" value="InterPro"/>
</dbReference>
<dbReference type="InterPro" id="IPR000819">
    <property type="entry name" value="Peptidase_M17_C"/>
</dbReference>
<evidence type="ECO:0000259" key="5">
    <source>
        <dbReference type="PROSITE" id="PS00631"/>
    </source>
</evidence>
<evidence type="ECO:0000256" key="2">
    <source>
        <dbReference type="ARBA" id="ARBA00022438"/>
    </source>
</evidence>
<dbReference type="WBParaSite" id="EEL_0000670801-mRNA-1">
    <property type="protein sequence ID" value="EEL_0000670801-mRNA-1"/>
    <property type="gene ID" value="EEL_0000670801"/>
</dbReference>
<dbReference type="PROSITE" id="PS00631">
    <property type="entry name" value="CYTOSOL_AP"/>
    <property type="match status" value="1"/>
</dbReference>
<organism evidence="6 7">
    <name type="scientific">Elaeophora elaphi</name>
    <dbReference type="NCBI Taxonomy" id="1147741"/>
    <lineage>
        <taxon>Eukaryota</taxon>
        <taxon>Metazoa</taxon>
        <taxon>Ecdysozoa</taxon>
        <taxon>Nematoda</taxon>
        <taxon>Chromadorea</taxon>
        <taxon>Rhabditida</taxon>
        <taxon>Spirurina</taxon>
        <taxon>Spiruromorpha</taxon>
        <taxon>Filarioidea</taxon>
        <taxon>Onchocercidae</taxon>
        <taxon>Elaeophora</taxon>
    </lineage>
</organism>
<evidence type="ECO:0000256" key="1">
    <source>
        <dbReference type="ARBA" id="ARBA00009528"/>
    </source>
</evidence>
<evidence type="ECO:0000313" key="6">
    <source>
        <dbReference type="Proteomes" id="UP000050640"/>
    </source>
</evidence>
<proteinExistence type="inferred from homology"/>
<keyword evidence="4" id="KW-0378">Hydrolase</keyword>
<accession>A0A0R3RWZ0</accession>
<reference evidence="7" key="1">
    <citation type="submission" date="2017-02" db="UniProtKB">
        <authorList>
            <consortium name="WormBaseParasite"/>
        </authorList>
    </citation>
    <scope>IDENTIFICATION</scope>
</reference>
<keyword evidence="3" id="KW-0645">Protease</keyword>
<dbReference type="PRINTS" id="PR00481">
    <property type="entry name" value="LAMNOPPTDASE"/>
</dbReference>
<dbReference type="GO" id="GO:0070006">
    <property type="term" value="F:metalloaminopeptidase activity"/>
    <property type="evidence" value="ECO:0007669"/>
    <property type="project" value="InterPro"/>
</dbReference>
<dbReference type="InterPro" id="IPR011356">
    <property type="entry name" value="Leucine_aapep/pepB"/>
</dbReference>
<dbReference type="Gene3D" id="3.40.630.10">
    <property type="entry name" value="Zn peptidases"/>
    <property type="match status" value="1"/>
</dbReference>
<evidence type="ECO:0000256" key="3">
    <source>
        <dbReference type="ARBA" id="ARBA00022670"/>
    </source>
</evidence>
<dbReference type="GO" id="GO:0030145">
    <property type="term" value="F:manganese ion binding"/>
    <property type="evidence" value="ECO:0007669"/>
    <property type="project" value="InterPro"/>
</dbReference>